<dbReference type="Proteomes" id="UP000593561">
    <property type="component" value="Unassembled WGS sequence"/>
</dbReference>
<evidence type="ECO:0000313" key="1">
    <source>
        <dbReference type="EMBL" id="MBA0635555.1"/>
    </source>
</evidence>
<sequence length="264" mass="29069">LLAKKSGKRPLHIFGPNQGNFGSAAIDNFNSSCLNFISAGDVHAGSCSSFLTSGIVDRAANLHKGDLGFGTITHFNPIFEDFNSMNVTLDGAVLDPGKRAGNSGPKNKCGKDGPVRIGQKLNRTIKYCRDMFKLVRIASISLSDSINSTVELINPQLNNGVGKDSSPSNGMRLEELGTYKQVSGGKADKIIVSLGFQRSHRVKTVGFSRGIWFGWKDLVTVEVIRSRPQFLCIWVFKDIHFIPIHIVFVYGSPDRQKRMQLWIK</sequence>
<dbReference type="EMBL" id="JABFAC010242263">
    <property type="protein sequence ID" value="MBA0635555.1"/>
    <property type="molecule type" value="Genomic_DNA"/>
</dbReference>
<dbReference type="AlphaFoldDB" id="A0A7J8TBI0"/>
<comment type="caution">
    <text evidence="1">The sequence shown here is derived from an EMBL/GenBank/DDBJ whole genome shotgun (WGS) entry which is preliminary data.</text>
</comment>
<protein>
    <submittedName>
        <fullName evidence="1">Uncharacterized protein</fullName>
    </submittedName>
</protein>
<gene>
    <name evidence="1" type="ORF">Godav_029631</name>
</gene>
<organism evidence="1 2">
    <name type="scientific">Gossypium davidsonii</name>
    <name type="common">Davidson's cotton</name>
    <name type="synonym">Gossypium klotzschianum subsp. davidsonii</name>
    <dbReference type="NCBI Taxonomy" id="34287"/>
    <lineage>
        <taxon>Eukaryota</taxon>
        <taxon>Viridiplantae</taxon>
        <taxon>Streptophyta</taxon>
        <taxon>Embryophyta</taxon>
        <taxon>Tracheophyta</taxon>
        <taxon>Spermatophyta</taxon>
        <taxon>Magnoliopsida</taxon>
        <taxon>eudicotyledons</taxon>
        <taxon>Gunneridae</taxon>
        <taxon>Pentapetalae</taxon>
        <taxon>rosids</taxon>
        <taxon>malvids</taxon>
        <taxon>Malvales</taxon>
        <taxon>Malvaceae</taxon>
        <taxon>Malvoideae</taxon>
        <taxon>Gossypium</taxon>
    </lineage>
</organism>
<feature type="non-terminal residue" evidence="1">
    <location>
        <position position="264"/>
    </location>
</feature>
<keyword evidence="2" id="KW-1185">Reference proteome</keyword>
<proteinExistence type="predicted"/>
<reference evidence="1 2" key="1">
    <citation type="journal article" date="2019" name="Genome Biol. Evol.">
        <title>Insights into the evolution of the New World diploid cottons (Gossypium, subgenus Houzingenia) based on genome sequencing.</title>
        <authorList>
            <person name="Grover C.E."/>
            <person name="Arick M.A. 2nd"/>
            <person name="Thrash A."/>
            <person name="Conover J.L."/>
            <person name="Sanders W.S."/>
            <person name="Peterson D.G."/>
            <person name="Frelichowski J.E."/>
            <person name="Scheffler J.A."/>
            <person name="Scheffler B.E."/>
            <person name="Wendel J.F."/>
        </authorList>
    </citation>
    <scope>NUCLEOTIDE SEQUENCE [LARGE SCALE GENOMIC DNA]</scope>
    <source>
        <strain evidence="1">27</strain>
        <tissue evidence="1">Leaf</tissue>
    </source>
</reference>
<accession>A0A7J8TBI0</accession>
<name>A0A7J8TBI0_GOSDV</name>
<evidence type="ECO:0000313" key="2">
    <source>
        <dbReference type="Proteomes" id="UP000593561"/>
    </source>
</evidence>